<keyword evidence="4" id="KW-1185">Reference proteome</keyword>
<proteinExistence type="inferred from homology"/>
<dbReference type="PANTHER" id="PTHR46268:SF6">
    <property type="entry name" value="UNIVERSAL STRESS PROTEIN UP12"/>
    <property type="match status" value="1"/>
</dbReference>
<evidence type="ECO:0000313" key="4">
    <source>
        <dbReference type="Proteomes" id="UP000321954"/>
    </source>
</evidence>
<dbReference type="Pfam" id="PF00582">
    <property type="entry name" value="Usp"/>
    <property type="match status" value="1"/>
</dbReference>
<evidence type="ECO:0000256" key="1">
    <source>
        <dbReference type="ARBA" id="ARBA00008791"/>
    </source>
</evidence>
<dbReference type="KEGG" id="anp:FK178_02115"/>
<sequence length="284" mass="33763">MRKIVVPSDFSENAMNALKYAVELFKHEISEFHILHAFAEEVYNNKEILTRTAMDAVKEDLQKKYESQLEVILREIQEFSPNPRHRFQAHVAFGHLIDELNELVDKEEADIAVMGTRGKTNDRQLTFGSNTLQVIKYVQCPVLSIPENYKFQDLQHILFPTNFMLPYQKRELKLVAEISKSFPATIHMLYISNFPIESLRQKENFEFIKTQFLEEYFQYHRVDEASRERVIYEQLEHLKIDLLVMANSRHTYLENILYESTIDKISLYPKIPFLVLQNFYRECR</sequence>
<dbReference type="InterPro" id="IPR006016">
    <property type="entry name" value="UspA"/>
</dbReference>
<dbReference type="InterPro" id="IPR006015">
    <property type="entry name" value="Universal_stress_UspA"/>
</dbReference>
<dbReference type="AlphaFoldDB" id="A0A5B8YF78"/>
<evidence type="ECO:0000259" key="2">
    <source>
        <dbReference type="Pfam" id="PF00582"/>
    </source>
</evidence>
<organism evidence="3 4">
    <name type="scientific">Antarcticibacterium arcticum</name>
    <dbReference type="NCBI Taxonomy" id="2585771"/>
    <lineage>
        <taxon>Bacteria</taxon>
        <taxon>Pseudomonadati</taxon>
        <taxon>Bacteroidota</taxon>
        <taxon>Flavobacteriia</taxon>
        <taxon>Flavobacteriales</taxon>
        <taxon>Flavobacteriaceae</taxon>
        <taxon>Antarcticibacterium</taxon>
    </lineage>
</organism>
<name>A0A5B8YF78_9FLAO</name>
<accession>A0A5B8YF78</accession>
<protein>
    <submittedName>
        <fullName evidence="3">Universal stress protein</fullName>
    </submittedName>
</protein>
<dbReference type="EMBL" id="CP042476">
    <property type="protein sequence ID" value="QED36580.1"/>
    <property type="molecule type" value="Genomic_DNA"/>
</dbReference>
<dbReference type="PANTHER" id="PTHR46268">
    <property type="entry name" value="STRESS RESPONSE PROTEIN NHAX"/>
    <property type="match status" value="1"/>
</dbReference>
<dbReference type="OrthoDB" id="9788959at2"/>
<reference evidence="3 4" key="1">
    <citation type="submission" date="2019-08" db="EMBL/GenBank/DDBJ databases">
        <title>Antarcticibacterium arcticum sp. nov., a bacterium isolated from marine sediment of the Canadian Beaufort Sea.</title>
        <authorList>
            <person name="Lee Y.M."/>
            <person name="Baek K."/>
            <person name="Lee D.-H."/>
            <person name="Shin S.C."/>
            <person name="Jin Y.K."/>
            <person name="Park Y."/>
        </authorList>
    </citation>
    <scope>NUCLEOTIDE SEQUENCE [LARGE SCALE GENOMIC DNA]</scope>
    <source>
        <strain evidence="3 4">PAMC 28998</strain>
    </source>
</reference>
<comment type="similarity">
    <text evidence="1">Belongs to the universal stress protein A family.</text>
</comment>
<dbReference type="CDD" id="cd00293">
    <property type="entry name" value="USP-like"/>
    <property type="match status" value="1"/>
</dbReference>
<dbReference type="Gene3D" id="3.40.50.12370">
    <property type="match status" value="1"/>
</dbReference>
<gene>
    <name evidence="3" type="ORF">FK178_02115</name>
</gene>
<dbReference type="RefSeq" id="WP_146830531.1">
    <property type="nucleotide sequence ID" value="NZ_CP042476.1"/>
</dbReference>
<dbReference type="Proteomes" id="UP000321954">
    <property type="component" value="Chromosome"/>
</dbReference>
<evidence type="ECO:0000313" key="3">
    <source>
        <dbReference type="EMBL" id="QED36580.1"/>
    </source>
</evidence>
<dbReference type="PRINTS" id="PR01438">
    <property type="entry name" value="UNVRSLSTRESS"/>
</dbReference>
<dbReference type="SUPFAM" id="SSF52402">
    <property type="entry name" value="Adenine nucleotide alpha hydrolases-like"/>
    <property type="match status" value="2"/>
</dbReference>
<feature type="domain" description="UspA" evidence="2">
    <location>
        <begin position="1"/>
        <end position="145"/>
    </location>
</feature>